<gene>
    <name evidence="2" type="ORF">JW984_16415</name>
</gene>
<comment type="caution">
    <text evidence="2">The sequence shown here is derived from an EMBL/GenBank/DDBJ whole genome shotgun (WGS) entry which is preliminary data.</text>
</comment>
<name>A0A9D8KLP5_9DELT</name>
<organism evidence="2 3">
    <name type="scientific">Candidatus Zymogenus saltonus</name>
    <dbReference type="NCBI Taxonomy" id="2844893"/>
    <lineage>
        <taxon>Bacteria</taxon>
        <taxon>Deltaproteobacteria</taxon>
        <taxon>Candidatus Zymogenia</taxon>
        <taxon>Candidatus Zymogeniales</taxon>
        <taxon>Candidatus Zymogenaceae</taxon>
        <taxon>Candidatus Zymogenus</taxon>
    </lineage>
</organism>
<reference evidence="2" key="2">
    <citation type="submission" date="2021-01" db="EMBL/GenBank/DDBJ databases">
        <authorList>
            <person name="Hahn C.R."/>
            <person name="Youssef N.H."/>
            <person name="Elshahed M."/>
        </authorList>
    </citation>
    <scope>NUCLEOTIDE SEQUENCE</scope>
    <source>
        <strain evidence="2">Zod_Metabat.24</strain>
    </source>
</reference>
<dbReference type="AlphaFoldDB" id="A0A9D8KLP5"/>
<reference evidence="2" key="1">
    <citation type="journal article" date="2021" name="Environ. Microbiol.">
        <title>Genomic characterization of three novel Desulfobacterota classes expand the metabolic and phylogenetic diversity of the phylum.</title>
        <authorList>
            <person name="Murphy C.L."/>
            <person name="Biggerstaff J."/>
            <person name="Eichhorn A."/>
            <person name="Ewing E."/>
            <person name="Shahan R."/>
            <person name="Soriano D."/>
            <person name="Stewart S."/>
            <person name="VanMol K."/>
            <person name="Walker R."/>
            <person name="Walters P."/>
            <person name="Elshahed M.S."/>
            <person name="Youssef N.H."/>
        </authorList>
    </citation>
    <scope>NUCLEOTIDE SEQUENCE</scope>
    <source>
        <strain evidence="2">Zod_Metabat.24</strain>
    </source>
</reference>
<feature type="transmembrane region" description="Helical" evidence="1">
    <location>
        <begin position="132"/>
        <end position="151"/>
    </location>
</feature>
<evidence type="ECO:0000313" key="3">
    <source>
        <dbReference type="Proteomes" id="UP000809273"/>
    </source>
</evidence>
<sequence length="176" mass="20370">MPEGMKPDMSYFPYRRKKLYLLMTVPLLLIYILVFIYLWSINFILSLIFLSLYLIMCFFMAYCCVYQDCPYVGGFCPGAAGLMPASILAKLICGNRKIVKSKWMFDINASTAFLAFLGMPFFPLYWLAKLGIVYAIGYFLIHLVYYLVFLLKICEVCAIKHICPGGRFRDKVFKGR</sequence>
<proteinExistence type="predicted"/>
<feature type="transmembrane region" description="Helical" evidence="1">
    <location>
        <begin position="20"/>
        <end position="38"/>
    </location>
</feature>
<keyword evidence="1" id="KW-1133">Transmembrane helix</keyword>
<dbReference type="Proteomes" id="UP000809273">
    <property type="component" value="Unassembled WGS sequence"/>
</dbReference>
<evidence type="ECO:0000256" key="1">
    <source>
        <dbReference type="SAM" id="Phobius"/>
    </source>
</evidence>
<keyword evidence="1" id="KW-0812">Transmembrane</keyword>
<dbReference type="EMBL" id="JAFGIX010000088">
    <property type="protein sequence ID" value="MBN1574781.1"/>
    <property type="molecule type" value="Genomic_DNA"/>
</dbReference>
<feature type="transmembrane region" description="Helical" evidence="1">
    <location>
        <begin position="44"/>
        <end position="65"/>
    </location>
</feature>
<accession>A0A9D8KLP5</accession>
<protein>
    <submittedName>
        <fullName evidence="2">Uncharacterized protein</fullName>
    </submittedName>
</protein>
<evidence type="ECO:0000313" key="2">
    <source>
        <dbReference type="EMBL" id="MBN1574781.1"/>
    </source>
</evidence>
<keyword evidence="1" id="KW-0472">Membrane</keyword>
<feature type="transmembrane region" description="Helical" evidence="1">
    <location>
        <begin position="105"/>
        <end position="126"/>
    </location>
</feature>